<sequence length="408" mass="45499">MNLGPVSYLDCIVFCVFLAPQLVWRVGFIETVLCVLQALPFVLVKLPVAFIHDRILVTREKQSAFLRRASLFEDLVVRCVRYAFANIPPRIGRVFFAKEVALPFLWFRLLRHGYLASPIHWSEHRGRGFRGIWLSKYPREKPDFVLFYAHGGGFSMGSSYFYLEYLLTWLSVLSSSGYGNPAIFALEYTLVPDASFPTQIDETLRGYEHVLAVAQDPSIVCVSGDSAGATLILCLLLRLGDIRANGHGNKQRPPMPALAVLISPWVTLVSARHTNTASDYLDAQQLSRYGTQFAGNGISVTDPSVSPGCCKDISWWKRSSPSKGMLMTYGTEEVLAPEMEGFIDTLREADVMVESKAEPGGIHAWPVASLFLSSSRDERLRGLVTITREIRQPSRGKRLRSGAVLDFA</sequence>
<reference evidence="3" key="1">
    <citation type="journal article" date="2023" name="Mol. Phylogenet. Evol.">
        <title>Genome-scale phylogeny and comparative genomics of the fungal order Sordariales.</title>
        <authorList>
            <person name="Hensen N."/>
            <person name="Bonometti L."/>
            <person name="Westerberg I."/>
            <person name="Brannstrom I.O."/>
            <person name="Guillou S."/>
            <person name="Cros-Aarteil S."/>
            <person name="Calhoun S."/>
            <person name="Haridas S."/>
            <person name="Kuo A."/>
            <person name="Mondo S."/>
            <person name="Pangilinan J."/>
            <person name="Riley R."/>
            <person name="LaButti K."/>
            <person name="Andreopoulos B."/>
            <person name="Lipzen A."/>
            <person name="Chen C."/>
            <person name="Yan M."/>
            <person name="Daum C."/>
            <person name="Ng V."/>
            <person name="Clum A."/>
            <person name="Steindorff A."/>
            <person name="Ohm R.A."/>
            <person name="Martin F."/>
            <person name="Silar P."/>
            <person name="Natvig D.O."/>
            <person name="Lalanne C."/>
            <person name="Gautier V."/>
            <person name="Ament-Velasquez S.L."/>
            <person name="Kruys A."/>
            <person name="Hutchinson M.I."/>
            <person name="Powell A.J."/>
            <person name="Barry K."/>
            <person name="Miller A.N."/>
            <person name="Grigoriev I.V."/>
            <person name="Debuchy R."/>
            <person name="Gladieux P."/>
            <person name="Hiltunen Thoren M."/>
            <person name="Johannesson H."/>
        </authorList>
    </citation>
    <scope>NUCLEOTIDE SEQUENCE</scope>
    <source>
        <strain evidence="3">CBS 538.74</strain>
    </source>
</reference>
<dbReference type="InterPro" id="IPR029058">
    <property type="entry name" value="AB_hydrolase_fold"/>
</dbReference>
<reference evidence="3" key="2">
    <citation type="submission" date="2023-05" db="EMBL/GenBank/DDBJ databases">
        <authorList>
            <consortium name="Lawrence Berkeley National Laboratory"/>
            <person name="Steindorff A."/>
            <person name="Hensen N."/>
            <person name="Bonometti L."/>
            <person name="Westerberg I."/>
            <person name="Brannstrom I.O."/>
            <person name="Guillou S."/>
            <person name="Cros-Aarteil S."/>
            <person name="Calhoun S."/>
            <person name="Haridas S."/>
            <person name="Kuo A."/>
            <person name="Mondo S."/>
            <person name="Pangilinan J."/>
            <person name="Riley R."/>
            <person name="Labutti K."/>
            <person name="Andreopoulos B."/>
            <person name="Lipzen A."/>
            <person name="Chen C."/>
            <person name="Yanf M."/>
            <person name="Daum C."/>
            <person name="Ng V."/>
            <person name="Clum A."/>
            <person name="Ohm R."/>
            <person name="Martin F."/>
            <person name="Silar P."/>
            <person name="Natvig D."/>
            <person name="Lalanne C."/>
            <person name="Gautier V."/>
            <person name="Ament-Velasquez S.L."/>
            <person name="Kruys A."/>
            <person name="Hutchinson M.I."/>
            <person name="Powell A.J."/>
            <person name="Barry K."/>
            <person name="Miller A.N."/>
            <person name="Grigoriev I.V."/>
            <person name="Debuchy R."/>
            <person name="Gladieux P."/>
            <person name="Thoren M.H."/>
            <person name="Johannesson H."/>
        </authorList>
    </citation>
    <scope>NUCLEOTIDE SEQUENCE</scope>
    <source>
        <strain evidence="3">CBS 538.74</strain>
    </source>
</reference>
<dbReference type="Gene3D" id="3.40.50.1820">
    <property type="entry name" value="alpha/beta hydrolase"/>
    <property type="match status" value="1"/>
</dbReference>
<dbReference type="SUPFAM" id="SSF53474">
    <property type="entry name" value="alpha/beta-Hydrolases"/>
    <property type="match status" value="1"/>
</dbReference>
<feature type="domain" description="Alpha/beta hydrolase fold-3" evidence="2">
    <location>
        <begin position="146"/>
        <end position="365"/>
    </location>
</feature>
<dbReference type="InterPro" id="IPR050300">
    <property type="entry name" value="GDXG_lipolytic_enzyme"/>
</dbReference>
<name>A0AAN6VRN8_9PEZI</name>
<comment type="caution">
    <text evidence="3">The sequence shown here is derived from an EMBL/GenBank/DDBJ whole genome shotgun (WGS) entry which is preliminary data.</text>
</comment>
<evidence type="ECO:0000256" key="1">
    <source>
        <dbReference type="ARBA" id="ARBA00022801"/>
    </source>
</evidence>
<organism evidence="3 4">
    <name type="scientific">Chaetomidium leptoderma</name>
    <dbReference type="NCBI Taxonomy" id="669021"/>
    <lineage>
        <taxon>Eukaryota</taxon>
        <taxon>Fungi</taxon>
        <taxon>Dikarya</taxon>
        <taxon>Ascomycota</taxon>
        <taxon>Pezizomycotina</taxon>
        <taxon>Sordariomycetes</taxon>
        <taxon>Sordariomycetidae</taxon>
        <taxon>Sordariales</taxon>
        <taxon>Chaetomiaceae</taxon>
        <taxon>Chaetomidium</taxon>
    </lineage>
</organism>
<dbReference type="Pfam" id="PF07859">
    <property type="entry name" value="Abhydrolase_3"/>
    <property type="match status" value="1"/>
</dbReference>
<dbReference type="InterPro" id="IPR013094">
    <property type="entry name" value="AB_hydrolase_3"/>
</dbReference>
<keyword evidence="4" id="KW-1185">Reference proteome</keyword>
<dbReference type="AlphaFoldDB" id="A0AAN6VRN8"/>
<evidence type="ECO:0000313" key="3">
    <source>
        <dbReference type="EMBL" id="KAK4155205.1"/>
    </source>
</evidence>
<evidence type="ECO:0000259" key="2">
    <source>
        <dbReference type="Pfam" id="PF07859"/>
    </source>
</evidence>
<evidence type="ECO:0000313" key="4">
    <source>
        <dbReference type="Proteomes" id="UP001302745"/>
    </source>
</evidence>
<keyword evidence="1 3" id="KW-0378">Hydrolase</keyword>
<gene>
    <name evidence="3" type="ORF">C8A00DRAFT_42171</name>
</gene>
<protein>
    <submittedName>
        <fullName evidence="3">Alpha/Beta hydrolase protein</fullName>
    </submittedName>
</protein>
<proteinExistence type="predicted"/>
<dbReference type="PANTHER" id="PTHR48081:SF2">
    <property type="entry name" value="ALPHA_BETA-HYDROLASE"/>
    <property type="match status" value="1"/>
</dbReference>
<dbReference type="EMBL" id="MU856893">
    <property type="protein sequence ID" value="KAK4155205.1"/>
    <property type="molecule type" value="Genomic_DNA"/>
</dbReference>
<dbReference type="GO" id="GO:0016787">
    <property type="term" value="F:hydrolase activity"/>
    <property type="evidence" value="ECO:0007669"/>
    <property type="project" value="UniProtKB-KW"/>
</dbReference>
<accession>A0AAN6VRN8</accession>
<dbReference type="PANTHER" id="PTHR48081">
    <property type="entry name" value="AB HYDROLASE SUPERFAMILY PROTEIN C4A8.06C"/>
    <property type="match status" value="1"/>
</dbReference>
<dbReference type="Proteomes" id="UP001302745">
    <property type="component" value="Unassembled WGS sequence"/>
</dbReference>